<evidence type="ECO:0000313" key="2">
    <source>
        <dbReference type="Proteomes" id="UP000245708"/>
    </source>
</evidence>
<evidence type="ECO:0000313" key="1">
    <source>
        <dbReference type="EMBL" id="PWK60551.1"/>
    </source>
</evidence>
<dbReference type="AlphaFoldDB" id="A0A316GHW1"/>
<protein>
    <recommendedName>
        <fullName evidence="3">Replication protein</fullName>
    </recommendedName>
</protein>
<reference evidence="1 2" key="1">
    <citation type="submission" date="2018-05" db="EMBL/GenBank/DDBJ databases">
        <title>Genomic Encyclopedia of Type Strains, Phase IV (KMG-IV): sequencing the most valuable type-strain genomes for metagenomic binning, comparative biology and taxonomic classification.</title>
        <authorList>
            <person name="Goeker M."/>
        </authorList>
    </citation>
    <scope>NUCLEOTIDE SEQUENCE [LARGE SCALE GENOMIC DNA]</scope>
    <source>
        <strain evidence="1 2">DSM 16097</strain>
    </source>
</reference>
<sequence length="259" mass="30933">MKNELSNNDTISTSKNMFKHKAKSKDLSIQDQIVAWTTSRLFSNQMKITGIENRCLMVSIKVSNMERYENFKLQVYRKFLYAVRDLKVDIRSDQISMLVAGDVEGTRKFNVDRSTMINPYEPHYHVIIVFSSSLWDKLQRRFYYLMRSYAYHLADLNETKFEREDINKNQYRQYFWWTIYDDQSRKKLSKYEYRFPLGKLVSYSIKADLISNKLHLTKCQPSVFPHDLLLDEKAIKRSDSIFDTLVKRQLCDQNKGTFL</sequence>
<keyword evidence="2" id="KW-1185">Reference proteome</keyword>
<proteinExistence type="predicted"/>
<dbReference type="OrthoDB" id="10005426at2"/>
<dbReference type="Proteomes" id="UP000245708">
    <property type="component" value="Unassembled WGS sequence"/>
</dbReference>
<evidence type="ECO:0008006" key="3">
    <source>
        <dbReference type="Google" id="ProtNLM"/>
    </source>
</evidence>
<comment type="caution">
    <text evidence="1">The sequence shown here is derived from an EMBL/GenBank/DDBJ whole genome shotgun (WGS) entry which is preliminary data.</text>
</comment>
<dbReference type="RefSeq" id="WP_146199977.1">
    <property type="nucleotide sequence ID" value="NZ_QGGW01000004.1"/>
</dbReference>
<accession>A0A316GHW1</accession>
<organism evidence="1 2">
    <name type="scientific">Roseicyclus mahoneyensis</name>
    <dbReference type="NCBI Taxonomy" id="164332"/>
    <lineage>
        <taxon>Bacteria</taxon>
        <taxon>Pseudomonadati</taxon>
        <taxon>Pseudomonadota</taxon>
        <taxon>Alphaproteobacteria</taxon>
        <taxon>Rhodobacterales</taxon>
        <taxon>Roseobacteraceae</taxon>
        <taxon>Roseicyclus</taxon>
    </lineage>
</organism>
<dbReference type="EMBL" id="QGGW01000004">
    <property type="protein sequence ID" value="PWK60551.1"/>
    <property type="molecule type" value="Genomic_DNA"/>
</dbReference>
<gene>
    <name evidence="1" type="ORF">C7455_104188</name>
</gene>
<name>A0A316GHW1_9RHOB</name>